<organism evidence="1">
    <name type="scientific">marine sediment metagenome</name>
    <dbReference type="NCBI Taxonomy" id="412755"/>
    <lineage>
        <taxon>unclassified sequences</taxon>
        <taxon>metagenomes</taxon>
        <taxon>ecological metagenomes</taxon>
    </lineage>
</organism>
<reference evidence="1" key="1">
    <citation type="journal article" date="2014" name="Front. Microbiol.">
        <title>High frequency of phylogenetically diverse reductive dehalogenase-homologous genes in deep subseafloor sedimentary metagenomes.</title>
        <authorList>
            <person name="Kawai M."/>
            <person name="Futagami T."/>
            <person name="Toyoda A."/>
            <person name="Takaki Y."/>
            <person name="Nishi S."/>
            <person name="Hori S."/>
            <person name="Arai W."/>
            <person name="Tsubouchi T."/>
            <person name="Morono Y."/>
            <person name="Uchiyama I."/>
            <person name="Ito T."/>
            <person name="Fujiyama A."/>
            <person name="Inagaki F."/>
            <person name="Takami H."/>
        </authorList>
    </citation>
    <scope>NUCLEOTIDE SEQUENCE</scope>
    <source>
        <strain evidence="1">Expedition CK06-06</strain>
    </source>
</reference>
<evidence type="ECO:0000313" key="1">
    <source>
        <dbReference type="EMBL" id="GAG74995.1"/>
    </source>
</evidence>
<accession>X0ZYT1</accession>
<name>X0ZYT1_9ZZZZ</name>
<protein>
    <submittedName>
        <fullName evidence="1">Uncharacterized protein</fullName>
    </submittedName>
</protein>
<proteinExistence type="predicted"/>
<dbReference type="EMBL" id="BART01018415">
    <property type="protein sequence ID" value="GAG74995.1"/>
    <property type="molecule type" value="Genomic_DNA"/>
</dbReference>
<sequence>MKCRGLKMSYETYLDYQKRVLCENSNKLTNNIINPKCYDGKKEYKVTIQYNEVERDILFLCSSCMNAIKKDCRKHGYAVKTIKLQVA</sequence>
<dbReference type="AlphaFoldDB" id="X0ZYT1"/>
<gene>
    <name evidence="1" type="ORF">S01H4_34770</name>
</gene>
<comment type="caution">
    <text evidence="1">The sequence shown here is derived from an EMBL/GenBank/DDBJ whole genome shotgun (WGS) entry which is preliminary data.</text>
</comment>